<reference evidence="23" key="1">
    <citation type="journal article" date="2004" name="Environ. Microbiol.">
        <title>The genome of Desulfotalea psychrophila, a sulfate-reducing bacterium from permanently cold Arctic sediments.</title>
        <authorList>
            <person name="Rabus R."/>
            <person name="Ruepp A."/>
            <person name="Frickey T."/>
            <person name="Rattei T."/>
            <person name="Fartmann B."/>
            <person name="Stark M."/>
            <person name="Bauer M."/>
            <person name="Zibat A."/>
            <person name="Lombardot T."/>
            <person name="Becker I."/>
            <person name="Amann J."/>
            <person name="Gellner K."/>
            <person name="Teeling H."/>
            <person name="Leuschner W.D."/>
            <person name="Gloeckner F.-O."/>
            <person name="Lupas A.N."/>
            <person name="Amann R."/>
            <person name="Klenk H.-P."/>
        </authorList>
    </citation>
    <scope>NUCLEOTIDE SEQUENCE [LARGE SCALE GENOMIC DNA]</scope>
    <source>
        <strain evidence="23">DSM 12343 / LSv54</strain>
    </source>
</reference>
<keyword evidence="10" id="KW-0547">Nucleotide-binding</keyword>
<evidence type="ECO:0000256" key="14">
    <source>
        <dbReference type="ARBA" id="ARBA00022958"/>
    </source>
</evidence>
<evidence type="ECO:0000256" key="2">
    <source>
        <dbReference type="ARBA" id="ARBA00001958"/>
    </source>
</evidence>
<evidence type="ECO:0000256" key="17">
    <source>
        <dbReference type="NCBIfam" id="TIGR01064"/>
    </source>
</evidence>
<dbReference type="FunFam" id="2.40.33.10:FF:000001">
    <property type="entry name" value="Pyruvate kinase"/>
    <property type="match status" value="1"/>
</dbReference>
<dbReference type="Proteomes" id="UP000000602">
    <property type="component" value="Chromosome"/>
</dbReference>
<dbReference type="NCBIfam" id="NF004491">
    <property type="entry name" value="PRK05826.1"/>
    <property type="match status" value="1"/>
</dbReference>
<evidence type="ECO:0000256" key="3">
    <source>
        <dbReference type="ARBA" id="ARBA00004997"/>
    </source>
</evidence>
<evidence type="ECO:0000256" key="18">
    <source>
        <dbReference type="RuleBase" id="RU000504"/>
    </source>
</evidence>
<dbReference type="InterPro" id="IPR001697">
    <property type="entry name" value="Pyr_Knase"/>
</dbReference>
<evidence type="ECO:0000313" key="23">
    <source>
        <dbReference type="Proteomes" id="UP000000602"/>
    </source>
</evidence>
<dbReference type="KEGG" id="dps:DP3116"/>
<dbReference type="Pfam" id="PF02887">
    <property type="entry name" value="PK_C"/>
    <property type="match status" value="1"/>
</dbReference>
<evidence type="ECO:0000256" key="6">
    <source>
        <dbReference type="ARBA" id="ARBA00012142"/>
    </source>
</evidence>
<evidence type="ECO:0000256" key="11">
    <source>
        <dbReference type="ARBA" id="ARBA00022777"/>
    </source>
</evidence>
<evidence type="ECO:0000256" key="13">
    <source>
        <dbReference type="ARBA" id="ARBA00022842"/>
    </source>
</evidence>
<evidence type="ECO:0000259" key="19">
    <source>
        <dbReference type="Pfam" id="PF00224"/>
    </source>
</evidence>
<dbReference type="SUPFAM" id="SSF52009">
    <property type="entry name" value="Phosphohistidine domain"/>
    <property type="match status" value="1"/>
</dbReference>
<evidence type="ECO:0000256" key="7">
    <source>
        <dbReference type="ARBA" id="ARBA00018587"/>
    </source>
</evidence>
<feature type="domain" description="Pyruvate kinase C-terminal" evidence="21">
    <location>
        <begin position="354"/>
        <end position="467"/>
    </location>
</feature>
<evidence type="ECO:0000259" key="20">
    <source>
        <dbReference type="Pfam" id="PF00391"/>
    </source>
</evidence>
<dbReference type="FunFam" id="3.20.20.60:FF:000025">
    <property type="entry name" value="Pyruvate kinase"/>
    <property type="match status" value="1"/>
</dbReference>
<evidence type="ECO:0000256" key="1">
    <source>
        <dbReference type="ARBA" id="ARBA00001946"/>
    </source>
</evidence>
<feature type="domain" description="Pyruvate kinase barrel" evidence="19">
    <location>
        <begin position="2"/>
        <end position="321"/>
    </location>
</feature>
<evidence type="ECO:0000256" key="4">
    <source>
        <dbReference type="ARBA" id="ARBA00006237"/>
    </source>
</evidence>
<keyword evidence="13 18" id="KW-0460">Magnesium</keyword>
<dbReference type="InterPro" id="IPR015795">
    <property type="entry name" value="Pyrv_Knase_C"/>
</dbReference>
<dbReference type="UniPathway" id="UPA00109">
    <property type="reaction ID" value="UER00188"/>
</dbReference>
<dbReference type="PRINTS" id="PR01050">
    <property type="entry name" value="PYRUVTKNASE"/>
</dbReference>
<keyword evidence="15 18" id="KW-0324">Glycolysis</keyword>
<dbReference type="STRING" id="177439.DP3116"/>
<evidence type="ECO:0000256" key="5">
    <source>
        <dbReference type="ARBA" id="ARBA00008663"/>
    </source>
</evidence>
<dbReference type="Gene3D" id="3.50.30.10">
    <property type="entry name" value="Phosphohistidine domain"/>
    <property type="match status" value="1"/>
</dbReference>
<dbReference type="AlphaFoldDB" id="Q6AII5"/>
<dbReference type="InterPro" id="IPR015793">
    <property type="entry name" value="Pyrv_Knase_brl"/>
</dbReference>
<dbReference type="GO" id="GO:0030955">
    <property type="term" value="F:potassium ion binding"/>
    <property type="evidence" value="ECO:0007669"/>
    <property type="project" value="UniProtKB-UniRule"/>
</dbReference>
<dbReference type="Gene3D" id="3.40.1380.20">
    <property type="entry name" value="Pyruvate kinase, C-terminal domain"/>
    <property type="match status" value="1"/>
</dbReference>
<evidence type="ECO:0000256" key="10">
    <source>
        <dbReference type="ARBA" id="ARBA00022741"/>
    </source>
</evidence>
<comment type="similarity">
    <text evidence="4">In the C-terminal section; belongs to the PEP-utilizing enzyme family.</text>
</comment>
<dbReference type="EC" id="2.7.1.40" evidence="6 17"/>
<keyword evidence="16 22" id="KW-0670">Pyruvate</keyword>
<dbReference type="EMBL" id="CR522870">
    <property type="protein sequence ID" value="CAG37845.1"/>
    <property type="molecule type" value="Genomic_DNA"/>
</dbReference>
<dbReference type="Pfam" id="PF00391">
    <property type="entry name" value="PEP-utilizers"/>
    <property type="match status" value="1"/>
</dbReference>
<sequence>MNKTKIIATLGPQSQSVEEIYSLIQAGMNVARINLSHGDAESYKHLISNVKEARKLAEKDTAILLDNRGPEIRVSEMEEDIHLVDGEELVITNRAETVSPSRITTNYPQLAGDVQVGSRILLDDGKLALEVLAIEDEEVITKVIAGGILSSRKRVALPDNEVNLPSLSEKDKEDIAFGVEQDVDFIAASFVRQAGDVWAVRKIIEDNGGDQEIIAKIENRQGVNNLDEILQAANGIMVARGDLGVEVPAEEVPIIQKSIIKAANRLGKPVITATQMLESMITCPTPTRAEANDVTNAIFDGTDAVMLSGETAIGKYPVQAVAFLVRCATIAENALDYDHILANGLQNRRPTITDSISYASCATAADLKATAIITATSSGSTARMVARYRPKAPVIAVSPSPSTIRHLQLIRGVTPLLCNFGSSMDEQLDRVIHAATLAELIHNGDLVIITAGMPLGPTGTTNMLKVHTVADICVTGQGIGVKHAQGAVRIIQAEDDWQDLPEHTIAVVSSTNESMLKHLGKVRGIIAEAPGLTSHAAIVGRELGIPVICNVTNALMLFENDQVITIDGTTGHICYGSTQNT</sequence>
<evidence type="ECO:0000259" key="21">
    <source>
        <dbReference type="Pfam" id="PF02887"/>
    </source>
</evidence>
<comment type="pathway">
    <text evidence="3 18">Carbohydrate degradation; glycolysis; pyruvate from D-glyceraldehyde 3-phosphate: step 5/5.</text>
</comment>
<dbReference type="GO" id="GO:0004743">
    <property type="term" value="F:pyruvate kinase activity"/>
    <property type="evidence" value="ECO:0007669"/>
    <property type="project" value="UniProtKB-UniRule"/>
</dbReference>
<dbReference type="InterPro" id="IPR015806">
    <property type="entry name" value="Pyrv_Knase_insert_dom_sf"/>
</dbReference>
<dbReference type="InterPro" id="IPR036637">
    <property type="entry name" value="Phosphohistidine_dom_sf"/>
</dbReference>
<dbReference type="RefSeq" id="WP_011190357.1">
    <property type="nucleotide sequence ID" value="NC_006138.1"/>
</dbReference>
<dbReference type="Pfam" id="PF00224">
    <property type="entry name" value="PK"/>
    <property type="match status" value="1"/>
</dbReference>
<dbReference type="InterPro" id="IPR040442">
    <property type="entry name" value="Pyrv_kinase-like_dom_sf"/>
</dbReference>
<name>Q6AII5_DESPS</name>
<comment type="similarity">
    <text evidence="5 18">Belongs to the pyruvate kinase family.</text>
</comment>
<keyword evidence="9" id="KW-0479">Metal-binding</keyword>
<evidence type="ECO:0000313" key="22">
    <source>
        <dbReference type="EMBL" id="CAG37845.1"/>
    </source>
</evidence>
<evidence type="ECO:0000256" key="9">
    <source>
        <dbReference type="ARBA" id="ARBA00022723"/>
    </source>
</evidence>
<dbReference type="NCBIfam" id="TIGR01064">
    <property type="entry name" value="pyruv_kin"/>
    <property type="match status" value="1"/>
</dbReference>
<dbReference type="SUPFAM" id="SSF50800">
    <property type="entry name" value="PK beta-barrel domain-like"/>
    <property type="match status" value="1"/>
</dbReference>
<dbReference type="SUPFAM" id="SSF51621">
    <property type="entry name" value="Phosphoenolpyruvate/pyruvate domain"/>
    <property type="match status" value="1"/>
</dbReference>
<keyword evidence="8 18" id="KW-0808">Transferase</keyword>
<feature type="domain" description="PEP-utilising enzyme mobile" evidence="20">
    <location>
        <begin position="501"/>
        <end position="571"/>
    </location>
</feature>
<accession>Q6AII5</accession>
<dbReference type="InterPro" id="IPR011037">
    <property type="entry name" value="Pyrv_Knase-like_insert_dom_sf"/>
</dbReference>
<comment type="catalytic activity">
    <reaction evidence="18">
        <text>pyruvate + ATP = phosphoenolpyruvate + ADP + H(+)</text>
        <dbReference type="Rhea" id="RHEA:18157"/>
        <dbReference type="ChEBI" id="CHEBI:15361"/>
        <dbReference type="ChEBI" id="CHEBI:15378"/>
        <dbReference type="ChEBI" id="CHEBI:30616"/>
        <dbReference type="ChEBI" id="CHEBI:58702"/>
        <dbReference type="ChEBI" id="CHEBI:456216"/>
        <dbReference type="EC" id="2.7.1.40"/>
    </reaction>
</comment>
<dbReference type="NCBIfam" id="NF004978">
    <property type="entry name" value="PRK06354.1"/>
    <property type="match status" value="1"/>
</dbReference>
<gene>
    <name evidence="22" type="ordered locus">DP3116</name>
</gene>
<dbReference type="GO" id="GO:0016301">
    <property type="term" value="F:kinase activity"/>
    <property type="evidence" value="ECO:0007669"/>
    <property type="project" value="UniProtKB-KW"/>
</dbReference>
<keyword evidence="12" id="KW-0067">ATP-binding</keyword>
<dbReference type="eggNOG" id="COG0469">
    <property type="taxonomic scope" value="Bacteria"/>
</dbReference>
<dbReference type="Gene3D" id="3.20.20.60">
    <property type="entry name" value="Phosphoenolpyruvate-binding domains"/>
    <property type="match status" value="1"/>
</dbReference>
<dbReference type="SUPFAM" id="SSF52935">
    <property type="entry name" value="PK C-terminal domain-like"/>
    <property type="match status" value="1"/>
</dbReference>
<dbReference type="InterPro" id="IPR008279">
    <property type="entry name" value="PEP-util_enz_mobile_dom"/>
</dbReference>
<dbReference type="GO" id="GO:0005524">
    <property type="term" value="F:ATP binding"/>
    <property type="evidence" value="ECO:0007669"/>
    <property type="project" value="UniProtKB-KW"/>
</dbReference>
<keyword evidence="14" id="KW-0630">Potassium</keyword>
<dbReference type="InterPro" id="IPR036918">
    <property type="entry name" value="Pyrv_Knase_C_sf"/>
</dbReference>
<comment type="cofactor">
    <cofactor evidence="1">
        <name>Mg(2+)</name>
        <dbReference type="ChEBI" id="CHEBI:18420"/>
    </cofactor>
</comment>
<dbReference type="GO" id="GO:0000287">
    <property type="term" value="F:magnesium ion binding"/>
    <property type="evidence" value="ECO:0007669"/>
    <property type="project" value="UniProtKB-UniRule"/>
</dbReference>
<comment type="cofactor">
    <cofactor evidence="2">
        <name>K(+)</name>
        <dbReference type="ChEBI" id="CHEBI:29103"/>
    </cofactor>
</comment>
<dbReference type="HOGENOM" id="CLU_015439_0_2_7"/>
<dbReference type="InterPro" id="IPR015813">
    <property type="entry name" value="Pyrv/PenolPyrv_kinase-like_dom"/>
</dbReference>
<evidence type="ECO:0000256" key="8">
    <source>
        <dbReference type="ARBA" id="ARBA00022679"/>
    </source>
</evidence>
<evidence type="ECO:0000256" key="15">
    <source>
        <dbReference type="ARBA" id="ARBA00023152"/>
    </source>
</evidence>
<proteinExistence type="inferred from homology"/>
<keyword evidence="11 18" id="KW-0418">Kinase</keyword>
<evidence type="ECO:0000256" key="16">
    <source>
        <dbReference type="ARBA" id="ARBA00023317"/>
    </source>
</evidence>
<keyword evidence="23" id="KW-1185">Reference proteome</keyword>
<evidence type="ECO:0000256" key="12">
    <source>
        <dbReference type="ARBA" id="ARBA00022840"/>
    </source>
</evidence>
<organism evidence="22 23">
    <name type="scientific">Desulfotalea psychrophila (strain LSv54 / DSM 12343)</name>
    <dbReference type="NCBI Taxonomy" id="177439"/>
    <lineage>
        <taxon>Bacteria</taxon>
        <taxon>Pseudomonadati</taxon>
        <taxon>Thermodesulfobacteriota</taxon>
        <taxon>Desulfobulbia</taxon>
        <taxon>Desulfobulbales</taxon>
        <taxon>Desulfocapsaceae</taxon>
        <taxon>Desulfotalea</taxon>
    </lineage>
</organism>
<protein>
    <recommendedName>
        <fullName evidence="7 17">Pyruvate kinase</fullName>
        <ecNumber evidence="6 17">2.7.1.40</ecNumber>
    </recommendedName>
</protein>
<dbReference type="Gene3D" id="2.40.33.10">
    <property type="entry name" value="PK beta-barrel domain-like"/>
    <property type="match status" value="1"/>
</dbReference>
<dbReference type="PANTHER" id="PTHR11817">
    <property type="entry name" value="PYRUVATE KINASE"/>
    <property type="match status" value="1"/>
</dbReference>